<comment type="caution">
    <text evidence="2">The sequence shown here is derived from an EMBL/GenBank/DDBJ whole genome shotgun (WGS) entry which is preliminary data.</text>
</comment>
<proteinExistence type="predicted"/>
<evidence type="ECO:0000313" key="2">
    <source>
        <dbReference type="EMBL" id="KAB7505355.1"/>
    </source>
</evidence>
<dbReference type="OrthoDB" id="10264446at2759"/>
<dbReference type="Proteomes" id="UP000326759">
    <property type="component" value="Unassembled WGS sequence"/>
</dbReference>
<protein>
    <submittedName>
        <fullName evidence="2">Serine/threonine-protein phosphatase 2A regulatory subunit delta isoform</fullName>
    </submittedName>
</protein>
<feature type="compositionally biased region" description="Polar residues" evidence="1">
    <location>
        <begin position="49"/>
        <end position="60"/>
    </location>
</feature>
<keyword evidence="3" id="KW-1185">Reference proteome</keyword>
<feature type="compositionally biased region" description="Low complexity" evidence="1">
    <location>
        <begin position="1"/>
        <end position="11"/>
    </location>
</feature>
<dbReference type="AlphaFoldDB" id="A0A5N5TIW9"/>
<dbReference type="EMBL" id="SEYY01001325">
    <property type="protein sequence ID" value="KAB7505355.1"/>
    <property type="molecule type" value="Genomic_DNA"/>
</dbReference>
<organism evidence="2 3">
    <name type="scientific">Armadillidium nasatum</name>
    <dbReference type="NCBI Taxonomy" id="96803"/>
    <lineage>
        <taxon>Eukaryota</taxon>
        <taxon>Metazoa</taxon>
        <taxon>Ecdysozoa</taxon>
        <taxon>Arthropoda</taxon>
        <taxon>Crustacea</taxon>
        <taxon>Multicrustacea</taxon>
        <taxon>Malacostraca</taxon>
        <taxon>Eumalacostraca</taxon>
        <taxon>Peracarida</taxon>
        <taxon>Isopoda</taxon>
        <taxon>Oniscidea</taxon>
        <taxon>Crinocheta</taxon>
        <taxon>Armadillidiidae</taxon>
        <taxon>Armadillidium</taxon>
    </lineage>
</organism>
<sequence length="60" mass="7130">MVTRSQQSPIQRQRRMKNKEKPFLRKKSELPHDQFTIKALNDHKRSDEYLTSSPELTSTS</sequence>
<evidence type="ECO:0000256" key="1">
    <source>
        <dbReference type="SAM" id="MobiDB-lite"/>
    </source>
</evidence>
<name>A0A5N5TIW9_9CRUS</name>
<evidence type="ECO:0000313" key="3">
    <source>
        <dbReference type="Proteomes" id="UP000326759"/>
    </source>
</evidence>
<gene>
    <name evidence="2" type="primary">PPP2R5D</name>
    <name evidence="2" type="ORF">Anas_11331</name>
</gene>
<feature type="compositionally biased region" description="Basic and acidic residues" evidence="1">
    <location>
        <begin position="19"/>
        <end position="32"/>
    </location>
</feature>
<accession>A0A5N5TIW9</accession>
<feature type="region of interest" description="Disordered" evidence="1">
    <location>
        <begin position="1"/>
        <end position="60"/>
    </location>
</feature>
<reference evidence="2 3" key="1">
    <citation type="journal article" date="2019" name="PLoS Biol.">
        <title>Sex chromosomes control vertical transmission of feminizing Wolbachia symbionts in an isopod.</title>
        <authorList>
            <person name="Becking T."/>
            <person name="Chebbi M.A."/>
            <person name="Giraud I."/>
            <person name="Moumen B."/>
            <person name="Laverre T."/>
            <person name="Caubet Y."/>
            <person name="Peccoud J."/>
            <person name="Gilbert C."/>
            <person name="Cordaux R."/>
        </authorList>
    </citation>
    <scope>NUCLEOTIDE SEQUENCE [LARGE SCALE GENOMIC DNA]</scope>
    <source>
        <strain evidence="2">ANa2</strain>
        <tissue evidence="2">Whole body excluding digestive tract and cuticle</tissue>
    </source>
</reference>